<feature type="binding site" evidence="9">
    <location>
        <position position="211"/>
    </location>
    <ligand>
        <name>Fe cation</name>
        <dbReference type="ChEBI" id="CHEBI:24875"/>
        <label>2</label>
    </ligand>
</feature>
<keyword evidence="8 9" id="KW-0386">Hypusine biosynthesis</keyword>
<dbReference type="FunFam" id="1.25.10.10:FF:000099">
    <property type="entry name" value="Deoxyhypusine hydroxylase"/>
    <property type="match status" value="2"/>
</dbReference>
<dbReference type="PANTHER" id="PTHR12697:SF5">
    <property type="entry name" value="DEOXYHYPUSINE HYDROXYLASE"/>
    <property type="match status" value="1"/>
</dbReference>
<comment type="similarity">
    <text evidence="9">Belongs to the deoxyhypusine hydroxylase family.</text>
</comment>
<dbReference type="GO" id="GO:0019135">
    <property type="term" value="F:deoxyhypusine monooxygenase activity"/>
    <property type="evidence" value="ECO:0007669"/>
    <property type="project" value="UniProtKB-UniRule"/>
</dbReference>
<dbReference type="EMBL" id="AK417458">
    <property type="protein sequence ID" value="BAN20673.1"/>
    <property type="molecule type" value="mRNA"/>
</dbReference>
<keyword evidence="7 9" id="KW-0503">Monooxygenase</keyword>
<reference evidence="10" key="1">
    <citation type="journal article" date="2013" name="PLoS ONE">
        <title>Gene expression in gut symbiotic organ of stinkbug affected by extracellular bacterial symbiont.</title>
        <authorList>
            <person name="Futahashi R."/>
            <person name="Tanaka K."/>
            <person name="Tanahashi M."/>
            <person name="Nikoh N."/>
            <person name="Kikuchi Y."/>
            <person name="Lee B.L."/>
            <person name="Fukatsu T."/>
        </authorList>
    </citation>
    <scope>NUCLEOTIDE SEQUENCE</scope>
    <source>
        <tissue evidence="10">Midgut</tissue>
    </source>
</reference>
<dbReference type="InterPro" id="IPR027517">
    <property type="entry name" value="Deoxyhypusine_hydroxylase"/>
</dbReference>
<organism evidence="10">
    <name type="scientific">Riptortus pedestris</name>
    <name type="common">Bean bug</name>
    <dbReference type="NCBI Taxonomy" id="329032"/>
    <lineage>
        <taxon>Eukaryota</taxon>
        <taxon>Metazoa</taxon>
        <taxon>Ecdysozoa</taxon>
        <taxon>Arthropoda</taxon>
        <taxon>Hexapoda</taxon>
        <taxon>Insecta</taxon>
        <taxon>Pterygota</taxon>
        <taxon>Neoptera</taxon>
        <taxon>Paraneoptera</taxon>
        <taxon>Hemiptera</taxon>
        <taxon>Heteroptera</taxon>
        <taxon>Panheteroptera</taxon>
        <taxon>Pentatomomorpha</taxon>
        <taxon>Coreoidea</taxon>
        <taxon>Alydidae</taxon>
        <taxon>Riptortus</taxon>
    </lineage>
</organism>
<dbReference type="InterPro" id="IPR016024">
    <property type="entry name" value="ARM-type_fold"/>
</dbReference>
<accession>R4WD79</accession>
<evidence type="ECO:0000256" key="6">
    <source>
        <dbReference type="ARBA" id="ARBA00023004"/>
    </source>
</evidence>
<name>R4WD79_RIPPE</name>
<dbReference type="SUPFAM" id="SSF48371">
    <property type="entry name" value="ARM repeat"/>
    <property type="match status" value="1"/>
</dbReference>
<comment type="cofactor">
    <cofactor evidence="9">
        <name>Fe(2+)</name>
        <dbReference type="ChEBI" id="CHEBI:29033"/>
    </cofactor>
    <text evidence="9">Binds 2 Fe(2+) ions per subunit.</text>
</comment>
<sequence>MSSTELHSKVQHIGKILNDGKRPLKERFRALFTLRNIGGFEAIKVINDCFCDSSALLKHELAYCLGQMQDPAALPFLYKVLSDKEEHPMVRHEAGEAIGAIGCESSLEILKKYANDPAPEISETCHLAIKRIEWLTTHPDIKYNKSVYSSVDPTPSAGSTDINELKNILLDDNKDLFERYTAMFALRDINTTESILALCEGLFVGSALFRHEVAFVLGQLQNEASVPHLIKALADNSQNEMVRHECAEALGSIATEECFNKLRVYQDDESRVVRESCDIALDMAEYEVSNEFQYANTVLTIQA</sequence>
<dbReference type="Gene3D" id="1.25.10.10">
    <property type="entry name" value="Leucine-rich Repeat Variant"/>
    <property type="match status" value="2"/>
</dbReference>
<evidence type="ECO:0000256" key="2">
    <source>
        <dbReference type="ARBA" id="ARBA00005041"/>
    </source>
</evidence>
<evidence type="ECO:0000256" key="7">
    <source>
        <dbReference type="ARBA" id="ARBA00023033"/>
    </source>
</evidence>
<evidence type="ECO:0000256" key="9">
    <source>
        <dbReference type="HAMAP-Rule" id="MF_03101"/>
    </source>
</evidence>
<evidence type="ECO:0000256" key="3">
    <source>
        <dbReference type="ARBA" id="ARBA00022723"/>
    </source>
</evidence>
<protein>
    <recommendedName>
        <fullName evidence="9">Deoxyhypusine hydroxylase</fullName>
        <shortName evidence="9">DOHH</shortName>
        <ecNumber evidence="9">1.14.99.29</ecNumber>
    </recommendedName>
    <alternativeName>
        <fullName evidence="9">Deoxyhypusine dioxygenase</fullName>
    </alternativeName>
    <alternativeName>
        <fullName evidence="9">Deoxyhypusine monooxygenase</fullName>
    </alternativeName>
</protein>
<comment type="catalytic activity">
    <reaction evidence="1 9">
        <text>[eIF5A protein]-deoxyhypusine + AH2 + O2 = [eIF5A protein]-hypusine + A + H2O</text>
        <dbReference type="Rhea" id="RHEA:14101"/>
        <dbReference type="Rhea" id="RHEA-COMP:10144"/>
        <dbReference type="Rhea" id="RHEA-COMP:12592"/>
        <dbReference type="ChEBI" id="CHEBI:13193"/>
        <dbReference type="ChEBI" id="CHEBI:15377"/>
        <dbReference type="ChEBI" id="CHEBI:15379"/>
        <dbReference type="ChEBI" id="CHEBI:17499"/>
        <dbReference type="ChEBI" id="CHEBI:82657"/>
        <dbReference type="ChEBI" id="CHEBI:91175"/>
        <dbReference type="EC" id="1.14.99.29"/>
    </reaction>
</comment>
<feature type="binding site" evidence="9">
    <location>
        <position position="60"/>
    </location>
    <ligand>
        <name>Fe cation</name>
        <dbReference type="ChEBI" id="CHEBI:24875"/>
        <label>1</label>
    </ligand>
</feature>
<dbReference type="InterPro" id="IPR011989">
    <property type="entry name" value="ARM-like"/>
</dbReference>
<feature type="binding site" evidence="9">
    <location>
        <position position="93"/>
    </location>
    <ligand>
        <name>Fe cation</name>
        <dbReference type="ChEBI" id="CHEBI:24875"/>
        <label>1</label>
    </ligand>
</feature>
<feature type="binding site" evidence="9">
    <location>
        <position position="244"/>
    </location>
    <ligand>
        <name>Fe cation</name>
        <dbReference type="ChEBI" id="CHEBI:24875"/>
        <label>2</label>
    </ligand>
</feature>
<feature type="binding site" evidence="9">
    <location>
        <position position="59"/>
    </location>
    <ligand>
        <name>Fe cation</name>
        <dbReference type="ChEBI" id="CHEBI:24875"/>
        <label>1</label>
    </ligand>
</feature>
<keyword evidence="5 9" id="KW-0560">Oxidoreductase</keyword>
<dbReference type="SMART" id="SM00567">
    <property type="entry name" value="EZ_HEAT"/>
    <property type="match status" value="6"/>
</dbReference>
<feature type="binding site" evidence="9">
    <location>
        <position position="212"/>
    </location>
    <ligand>
        <name>Fe cation</name>
        <dbReference type="ChEBI" id="CHEBI:24875"/>
        <label>2</label>
    </ligand>
</feature>
<evidence type="ECO:0000256" key="8">
    <source>
        <dbReference type="ARBA" id="ARBA00023256"/>
    </source>
</evidence>
<dbReference type="HAMAP" id="MF_03101">
    <property type="entry name" value="Deoxyhypusine_hydroxylase"/>
    <property type="match status" value="1"/>
</dbReference>
<keyword evidence="4" id="KW-0677">Repeat</keyword>
<keyword evidence="6 9" id="KW-0408">Iron</keyword>
<dbReference type="PANTHER" id="PTHR12697">
    <property type="entry name" value="PBS LYASE HEAT-LIKE PROTEIN"/>
    <property type="match status" value="1"/>
</dbReference>
<evidence type="ECO:0000313" key="10">
    <source>
        <dbReference type="EMBL" id="BAN20673.1"/>
    </source>
</evidence>
<feature type="binding site" evidence="9">
    <location>
        <position position="92"/>
    </location>
    <ligand>
        <name>Fe cation</name>
        <dbReference type="ChEBI" id="CHEBI:24875"/>
        <label>1</label>
    </ligand>
</feature>
<dbReference type="UniPathway" id="UPA00354"/>
<dbReference type="Pfam" id="PF03130">
    <property type="entry name" value="HEAT_PBS"/>
    <property type="match status" value="3"/>
</dbReference>
<dbReference type="AlphaFoldDB" id="R4WD79"/>
<dbReference type="Pfam" id="PF13646">
    <property type="entry name" value="HEAT_2"/>
    <property type="match status" value="1"/>
</dbReference>
<evidence type="ECO:0000256" key="4">
    <source>
        <dbReference type="ARBA" id="ARBA00022737"/>
    </source>
</evidence>
<evidence type="ECO:0000256" key="5">
    <source>
        <dbReference type="ARBA" id="ARBA00023002"/>
    </source>
</evidence>
<keyword evidence="3 9" id="KW-0479">Metal-binding</keyword>
<proteinExistence type="evidence at transcript level"/>
<evidence type="ECO:0000256" key="1">
    <source>
        <dbReference type="ARBA" id="ARBA00000068"/>
    </source>
</evidence>
<dbReference type="EC" id="1.14.99.29" evidence="9"/>
<feature type="binding site" evidence="9">
    <location>
        <position position="245"/>
    </location>
    <ligand>
        <name>Fe cation</name>
        <dbReference type="ChEBI" id="CHEBI:24875"/>
        <label>2</label>
    </ligand>
</feature>
<dbReference type="InterPro" id="IPR004155">
    <property type="entry name" value="PBS_lyase_HEAT"/>
</dbReference>
<dbReference type="GO" id="GO:0046872">
    <property type="term" value="F:metal ion binding"/>
    <property type="evidence" value="ECO:0007669"/>
    <property type="project" value="UniProtKB-KW"/>
</dbReference>
<comment type="pathway">
    <text evidence="2 9">Protein modification; eIF5A hypusination.</text>
</comment>
<comment type="function">
    <text evidence="9">Catalyzes the hydroxylation of the N(6)-(4-aminobutyl)-L-lysine intermediate to form hypusine, an essential post-translational modification only found in mature eIF-5A factor.</text>
</comment>